<protein>
    <recommendedName>
        <fullName evidence="1">F-box domain-containing protein</fullName>
    </recommendedName>
</protein>
<feature type="non-terminal residue" evidence="2">
    <location>
        <position position="1"/>
    </location>
</feature>
<dbReference type="PANTHER" id="PTHR35828:SF25">
    <property type="entry name" value="OS08G0203800 PROTEIN"/>
    <property type="match status" value="1"/>
</dbReference>
<feature type="domain" description="F-box" evidence="1">
    <location>
        <begin position="23"/>
        <end position="63"/>
    </location>
</feature>
<evidence type="ECO:0000313" key="3">
    <source>
        <dbReference type="Proteomes" id="UP000324897"/>
    </source>
</evidence>
<dbReference type="Gene3D" id="1.20.1280.50">
    <property type="match status" value="1"/>
</dbReference>
<dbReference type="Proteomes" id="UP000324897">
    <property type="component" value="Chromosome 6"/>
</dbReference>
<dbReference type="AlphaFoldDB" id="A0A5J9WUD8"/>
<sequence>MHSIKRKASANACNEGRRKARYPDVLVEILARVPDTVSLFRCAVVSRRWHGFVADPAFLRRRIWSEDGGFSLVWFFVHPQELVADVGSGFPKLVPTGEGLVLVPALDSAAALEPRRRRLTSFVRDHAGGVLDHACPLAAREGLLLMRLSPHPCD</sequence>
<dbReference type="PANTHER" id="PTHR35828">
    <property type="entry name" value="OS08G0203800 PROTEIN-RELATED"/>
    <property type="match status" value="1"/>
</dbReference>
<proteinExistence type="predicted"/>
<keyword evidence="3" id="KW-1185">Reference proteome</keyword>
<dbReference type="InterPro" id="IPR036047">
    <property type="entry name" value="F-box-like_dom_sf"/>
</dbReference>
<evidence type="ECO:0000313" key="2">
    <source>
        <dbReference type="EMBL" id="TVU51708.1"/>
    </source>
</evidence>
<gene>
    <name evidence="2" type="ORF">EJB05_03150</name>
</gene>
<dbReference type="Gramene" id="TVU51708">
    <property type="protein sequence ID" value="TVU51708"/>
    <property type="gene ID" value="EJB05_03150"/>
</dbReference>
<dbReference type="EMBL" id="RWGY01000002">
    <property type="protein sequence ID" value="TVU51708.1"/>
    <property type="molecule type" value="Genomic_DNA"/>
</dbReference>
<name>A0A5J9WUD8_9POAL</name>
<dbReference type="InterPro" id="IPR001810">
    <property type="entry name" value="F-box_dom"/>
</dbReference>
<organism evidence="2 3">
    <name type="scientific">Eragrostis curvula</name>
    <name type="common">weeping love grass</name>
    <dbReference type="NCBI Taxonomy" id="38414"/>
    <lineage>
        <taxon>Eukaryota</taxon>
        <taxon>Viridiplantae</taxon>
        <taxon>Streptophyta</taxon>
        <taxon>Embryophyta</taxon>
        <taxon>Tracheophyta</taxon>
        <taxon>Spermatophyta</taxon>
        <taxon>Magnoliopsida</taxon>
        <taxon>Liliopsida</taxon>
        <taxon>Poales</taxon>
        <taxon>Poaceae</taxon>
        <taxon>PACMAD clade</taxon>
        <taxon>Chloridoideae</taxon>
        <taxon>Eragrostideae</taxon>
        <taxon>Eragrostidinae</taxon>
        <taxon>Eragrostis</taxon>
    </lineage>
</organism>
<reference evidence="2 3" key="1">
    <citation type="journal article" date="2019" name="Sci. Rep.">
        <title>A high-quality genome of Eragrostis curvula grass provides insights into Poaceae evolution and supports new strategies to enhance forage quality.</title>
        <authorList>
            <person name="Carballo J."/>
            <person name="Santos B.A.C.M."/>
            <person name="Zappacosta D."/>
            <person name="Garbus I."/>
            <person name="Selva J.P."/>
            <person name="Gallo C.A."/>
            <person name="Diaz A."/>
            <person name="Albertini E."/>
            <person name="Caccamo M."/>
            <person name="Echenique V."/>
        </authorList>
    </citation>
    <scope>NUCLEOTIDE SEQUENCE [LARGE SCALE GENOMIC DNA]</scope>
    <source>
        <strain evidence="3">cv. Victoria</strain>
        <tissue evidence="2">Leaf</tissue>
    </source>
</reference>
<accession>A0A5J9WUD8</accession>
<dbReference type="OrthoDB" id="603189at2759"/>
<dbReference type="Pfam" id="PF12937">
    <property type="entry name" value="F-box-like"/>
    <property type="match status" value="1"/>
</dbReference>
<comment type="caution">
    <text evidence="2">The sequence shown here is derived from an EMBL/GenBank/DDBJ whole genome shotgun (WGS) entry which is preliminary data.</text>
</comment>
<evidence type="ECO:0000259" key="1">
    <source>
        <dbReference type="Pfam" id="PF12937"/>
    </source>
</evidence>
<dbReference type="SUPFAM" id="SSF81383">
    <property type="entry name" value="F-box domain"/>
    <property type="match status" value="1"/>
</dbReference>